<evidence type="ECO:0000313" key="2">
    <source>
        <dbReference type="EMBL" id="ETW30528.1"/>
    </source>
</evidence>
<reference evidence="2 3" key="1">
    <citation type="submission" date="2013-02" db="EMBL/GenBank/DDBJ databases">
        <title>The Genome Annotation of Plasmodium falciparum FCH/4.</title>
        <authorList>
            <consortium name="The Broad Institute Genome Sequencing Platform"/>
            <consortium name="The Broad Institute Genome Sequencing Center for Infectious Disease"/>
            <person name="Neafsey D."/>
            <person name="Hoffman S."/>
            <person name="Volkman S."/>
            <person name="Rosenthal P."/>
            <person name="Walker B."/>
            <person name="Young S.K."/>
            <person name="Zeng Q."/>
            <person name="Gargeya S."/>
            <person name="Fitzgerald M."/>
            <person name="Haas B."/>
            <person name="Abouelleil A."/>
            <person name="Allen A.W."/>
            <person name="Alvarado L."/>
            <person name="Arachchi H.M."/>
            <person name="Berlin A.M."/>
            <person name="Chapman S.B."/>
            <person name="Gainer-Dewar J."/>
            <person name="Goldberg J."/>
            <person name="Griggs A."/>
            <person name="Gujja S."/>
            <person name="Hansen M."/>
            <person name="Howarth C."/>
            <person name="Imamovic A."/>
            <person name="Ireland A."/>
            <person name="Larimer J."/>
            <person name="McCowan C."/>
            <person name="Murphy C."/>
            <person name="Pearson M."/>
            <person name="Poon T.W."/>
            <person name="Priest M."/>
            <person name="Roberts A."/>
            <person name="Saif S."/>
            <person name="Shea T."/>
            <person name="Sisk P."/>
            <person name="Sykes S."/>
            <person name="Wortman J."/>
            <person name="Nusbaum C."/>
            <person name="Birren B."/>
        </authorList>
    </citation>
    <scope>NUCLEOTIDE SEQUENCE [LARGE SCALE GENOMIC DNA]</scope>
    <source>
        <strain evidence="2 3">FCH/4</strain>
    </source>
</reference>
<keyword evidence="1" id="KW-0812">Transmembrane</keyword>
<reference evidence="2 3" key="2">
    <citation type="submission" date="2013-02" db="EMBL/GenBank/DDBJ databases">
        <title>The Genome Sequence of Plasmodium falciparum FCH/4.</title>
        <authorList>
            <consortium name="The Broad Institute Genome Sequencing Platform"/>
            <consortium name="The Broad Institute Genome Sequencing Center for Infectious Disease"/>
            <person name="Neafsey D."/>
            <person name="Cheeseman I."/>
            <person name="Volkman S."/>
            <person name="Adams J."/>
            <person name="Walker B."/>
            <person name="Young S.K."/>
            <person name="Zeng Q."/>
            <person name="Gargeya S."/>
            <person name="Fitzgerald M."/>
            <person name="Haas B."/>
            <person name="Abouelleil A."/>
            <person name="Alvarado L."/>
            <person name="Arachchi H.M."/>
            <person name="Berlin A.M."/>
            <person name="Chapman S.B."/>
            <person name="Dewar J."/>
            <person name="Goldberg J."/>
            <person name="Griggs A."/>
            <person name="Gujja S."/>
            <person name="Hansen M."/>
            <person name="Howarth C."/>
            <person name="Imamovic A."/>
            <person name="Larimer J."/>
            <person name="McCowan C."/>
            <person name="Murphy C."/>
            <person name="Neiman D."/>
            <person name="Pearson M."/>
            <person name="Priest M."/>
            <person name="Roberts A."/>
            <person name="Saif S."/>
            <person name="Shea T."/>
            <person name="Sisk P."/>
            <person name="Sykes S."/>
            <person name="Wortman J."/>
            <person name="Nusbaum C."/>
            <person name="Birren B."/>
        </authorList>
    </citation>
    <scope>NUCLEOTIDE SEQUENCE [LARGE SCALE GENOMIC DNA]</scope>
    <source>
        <strain evidence="2 3">FCH/4</strain>
    </source>
</reference>
<evidence type="ECO:0000313" key="3">
    <source>
        <dbReference type="Proteomes" id="UP000030656"/>
    </source>
</evidence>
<sequence>MEFLTNHSRINRKNMFLFTIKMMAIFLFALSLFNQNSQNSSNHQTIESLAKSDYKYN</sequence>
<proteinExistence type="predicted"/>
<accession>A0A024VQF5</accession>
<dbReference type="Proteomes" id="UP000030656">
    <property type="component" value="Unassembled WGS sequence"/>
</dbReference>
<organism evidence="2 3">
    <name type="scientific">Plasmodium falciparum FCH/4</name>
    <dbReference type="NCBI Taxonomy" id="1036724"/>
    <lineage>
        <taxon>Eukaryota</taxon>
        <taxon>Sar</taxon>
        <taxon>Alveolata</taxon>
        <taxon>Apicomplexa</taxon>
        <taxon>Aconoidasida</taxon>
        <taxon>Haemosporida</taxon>
        <taxon>Plasmodiidae</taxon>
        <taxon>Plasmodium</taxon>
        <taxon>Plasmodium (Laverania)</taxon>
    </lineage>
</organism>
<name>A0A024VQF5_PLAFA</name>
<keyword evidence="1" id="KW-0472">Membrane</keyword>
<protein>
    <submittedName>
        <fullName evidence="2">Uncharacterized protein</fullName>
    </submittedName>
</protein>
<keyword evidence="1" id="KW-1133">Transmembrane helix</keyword>
<evidence type="ECO:0000256" key="1">
    <source>
        <dbReference type="SAM" id="Phobius"/>
    </source>
</evidence>
<dbReference type="AlphaFoldDB" id="A0A024VQF5"/>
<feature type="transmembrane region" description="Helical" evidence="1">
    <location>
        <begin position="15"/>
        <end position="33"/>
    </location>
</feature>
<gene>
    <name evidence="2" type="ORF">PFFCH_02029</name>
</gene>
<dbReference type="EMBL" id="KI927907">
    <property type="protein sequence ID" value="ETW30528.1"/>
    <property type="molecule type" value="Genomic_DNA"/>
</dbReference>